<feature type="region of interest" description="Disordered" evidence="1">
    <location>
        <begin position="275"/>
        <end position="356"/>
    </location>
</feature>
<keyword evidence="3" id="KW-1185">Reference proteome</keyword>
<proteinExistence type="predicted"/>
<gene>
    <name evidence="2" type="ORF">D2V07_14210</name>
</gene>
<dbReference type="OrthoDB" id="7413598at2"/>
<evidence type="ECO:0000313" key="2">
    <source>
        <dbReference type="EMBL" id="RIV84167.1"/>
    </source>
</evidence>
<feature type="compositionally biased region" description="Polar residues" evidence="1">
    <location>
        <begin position="44"/>
        <end position="55"/>
    </location>
</feature>
<organism evidence="2 3">
    <name type="scientific">Aurantiacibacter zhengii</name>
    <dbReference type="NCBI Taxonomy" id="2307003"/>
    <lineage>
        <taxon>Bacteria</taxon>
        <taxon>Pseudomonadati</taxon>
        <taxon>Pseudomonadota</taxon>
        <taxon>Alphaproteobacteria</taxon>
        <taxon>Sphingomonadales</taxon>
        <taxon>Erythrobacteraceae</taxon>
        <taxon>Aurantiacibacter</taxon>
    </lineage>
</organism>
<comment type="caution">
    <text evidence="2">The sequence shown here is derived from an EMBL/GenBank/DDBJ whole genome shotgun (WGS) entry which is preliminary data.</text>
</comment>
<dbReference type="EMBL" id="QXFL01000007">
    <property type="protein sequence ID" value="RIV84167.1"/>
    <property type="molecule type" value="Genomic_DNA"/>
</dbReference>
<feature type="region of interest" description="Disordered" evidence="1">
    <location>
        <begin position="44"/>
        <end position="158"/>
    </location>
</feature>
<dbReference type="Proteomes" id="UP000286576">
    <property type="component" value="Unassembled WGS sequence"/>
</dbReference>
<dbReference type="AlphaFoldDB" id="A0A418NP84"/>
<feature type="compositionally biased region" description="Basic and acidic residues" evidence="1">
    <location>
        <begin position="105"/>
        <end position="114"/>
    </location>
</feature>
<accession>A0A418NP84</accession>
<name>A0A418NP84_9SPHN</name>
<sequence>MAGAEVIAFQKGDPFPAAEVLDLAISVAIGRDLAASEEEMFSRITTTSGNQQTQTDRLETTRGGSIGVGAGGGRGGSGQRGGGGRPGISGGVQAGISGQGVYVDSVDRGGRRDQANGFDSSTSDNRSNGSNVTQDSGTYSQSGSFNRSEAYTDNSYSRERALEQIRRIDERIAAIDETATSLSNNTSTRDGVGANVNFDMSQIVASRYQEKASEMGITAPSLARTDYSPQEQAAYDLVAREIISDYYDQRVAPYRDLIPESGSIVGNVSGPGNFTEADLRGSAPRPSHGGSRNLVSGSSDSSVGDRIDEGASSLGDRYEANGQRYGQRRQEFEKHRGAPGGSEERFDRRFYDRDQR</sequence>
<evidence type="ECO:0000313" key="3">
    <source>
        <dbReference type="Proteomes" id="UP000286576"/>
    </source>
</evidence>
<dbReference type="RefSeq" id="WP_119587622.1">
    <property type="nucleotide sequence ID" value="NZ_CAWODQ010000027.1"/>
</dbReference>
<feature type="compositionally biased region" description="Basic and acidic residues" evidence="1">
    <location>
        <begin position="328"/>
        <end position="356"/>
    </location>
</feature>
<protein>
    <submittedName>
        <fullName evidence="2">Uncharacterized protein</fullName>
    </submittedName>
</protein>
<feature type="compositionally biased region" description="Polar residues" evidence="1">
    <location>
        <begin position="117"/>
        <end position="155"/>
    </location>
</feature>
<reference evidence="2 3" key="1">
    <citation type="submission" date="2018-08" db="EMBL/GenBank/DDBJ databases">
        <title>Erythrobacter zhengii sp.nov., a bacterium isolated from deep-sea sediment.</title>
        <authorList>
            <person name="Fang C."/>
            <person name="Wu Y.-H."/>
            <person name="Sun C."/>
            <person name="Wang H."/>
            <person name="Cheng H."/>
            <person name="Meng F.-X."/>
            <person name="Wang C.-S."/>
            <person name="Xu X.-W."/>
        </authorList>
    </citation>
    <scope>NUCLEOTIDE SEQUENCE [LARGE SCALE GENOMIC DNA]</scope>
    <source>
        <strain evidence="2 3">V18</strain>
    </source>
</reference>
<feature type="compositionally biased region" description="Gly residues" evidence="1">
    <location>
        <begin position="64"/>
        <end position="93"/>
    </location>
</feature>
<evidence type="ECO:0000256" key="1">
    <source>
        <dbReference type="SAM" id="MobiDB-lite"/>
    </source>
</evidence>